<sequence length="359" mass="39816">MKLVIFGLTISSSWGNGHATIWRGLCRALARRGHRVVFFERDVPYYASHRDLTGIPGIELVLYREWDEVLPFARKHLSDADVGMVTSYCPDGIASTELVLSSRVPLRTFYDLDTPVTLRSLAEGKPVAYIGPAGLGDFDLVLSYTGGVALDALRTWLGARRVAPLYGSVDPATHRPVPAEAAYRADLSYLGTYAEDRQDSLNCLFIGASKRLPGQRFLIGGSLYPDTFPWTQNIHYIRHVPPPEHPAFYCSSVFTLNVTRRAMADMGYCPSGRLFEAAACGTPLLSDEWEGLDRFFAPGTEIVVVHTAGEVVEALTMPEEQRERIAAAARERTLSEHTAEHRAVELEEIVSNVREFEIA</sequence>
<dbReference type="SUPFAM" id="SSF53756">
    <property type="entry name" value="UDP-Glycosyltransferase/glycogen phosphorylase"/>
    <property type="match status" value="1"/>
</dbReference>
<dbReference type="Gene3D" id="3.40.50.2000">
    <property type="entry name" value="Glycogen Phosphorylase B"/>
    <property type="match status" value="1"/>
</dbReference>
<feature type="domain" description="Spore protein YkvP/CgeB glycosyl transferase-like" evidence="1">
    <location>
        <begin position="203"/>
        <end position="347"/>
    </location>
</feature>
<protein>
    <submittedName>
        <fullName evidence="2">Glycosyltransferase</fullName>
        <ecNumber evidence="2">2.4.-.-</ecNumber>
    </submittedName>
</protein>
<dbReference type="Pfam" id="PF13524">
    <property type="entry name" value="Glyco_trans_1_2"/>
    <property type="match status" value="1"/>
</dbReference>
<keyword evidence="2" id="KW-0808">Transferase</keyword>
<name>A0A953JC68_9BACT</name>
<dbReference type="Proteomes" id="UP000705867">
    <property type="component" value="Unassembled WGS sequence"/>
</dbReference>
<dbReference type="EMBL" id="JAIOIV010000110">
    <property type="protein sequence ID" value="MBZ0157312.1"/>
    <property type="molecule type" value="Genomic_DNA"/>
</dbReference>
<reference evidence="2" key="2">
    <citation type="submission" date="2021-08" db="EMBL/GenBank/DDBJ databases">
        <authorList>
            <person name="Dalcin Martins P."/>
        </authorList>
    </citation>
    <scope>NUCLEOTIDE SEQUENCE</scope>
    <source>
        <strain evidence="2">MAG_39</strain>
    </source>
</reference>
<evidence type="ECO:0000259" key="1">
    <source>
        <dbReference type="Pfam" id="PF13524"/>
    </source>
</evidence>
<reference evidence="2" key="1">
    <citation type="journal article" date="2021" name="bioRxiv">
        <title>Unraveling nitrogen, sulfur and carbon metabolic pathways and microbial community transcriptional responses to substrate deprivation and toxicity stresses in a bioreactor mimicking anoxic brackish coastal sediment conditions.</title>
        <authorList>
            <person name="Martins P.D."/>
            <person name="Echeveste M.J."/>
            <person name="Arshad A."/>
            <person name="Kurth J."/>
            <person name="Ouboter H."/>
            <person name="Jetten M.S.M."/>
            <person name="Welte C.U."/>
        </authorList>
    </citation>
    <scope>NUCLEOTIDE SEQUENCE</scope>
    <source>
        <strain evidence="2">MAG_39</strain>
    </source>
</reference>
<keyword evidence="2" id="KW-0328">Glycosyltransferase</keyword>
<dbReference type="GO" id="GO:0016757">
    <property type="term" value="F:glycosyltransferase activity"/>
    <property type="evidence" value="ECO:0007669"/>
    <property type="project" value="UniProtKB-KW"/>
</dbReference>
<gene>
    <name evidence="2" type="ORF">K8I29_14020</name>
</gene>
<evidence type="ECO:0000313" key="3">
    <source>
        <dbReference type="Proteomes" id="UP000705867"/>
    </source>
</evidence>
<dbReference type="InterPro" id="IPR055259">
    <property type="entry name" value="YkvP/CgeB_Glyco_trans-like"/>
</dbReference>
<organism evidence="2 3">
    <name type="scientific">Candidatus Nitrobium versatile</name>
    <dbReference type="NCBI Taxonomy" id="2884831"/>
    <lineage>
        <taxon>Bacteria</taxon>
        <taxon>Pseudomonadati</taxon>
        <taxon>Nitrospirota</taxon>
        <taxon>Nitrospiria</taxon>
        <taxon>Nitrospirales</taxon>
        <taxon>Nitrospiraceae</taxon>
        <taxon>Candidatus Nitrobium</taxon>
    </lineage>
</organism>
<accession>A0A953JC68</accession>
<dbReference type="EC" id="2.4.-.-" evidence="2"/>
<comment type="caution">
    <text evidence="2">The sequence shown here is derived from an EMBL/GenBank/DDBJ whole genome shotgun (WGS) entry which is preliminary data.</text>
</comment>
<evidence type="ECO:0000313" key="2">
    <source>
        <dbReference type="EMBL" id="MBZ0157312.1"/>
    </source>
</evidence>
<dbReference type="AlphaFoldDB" id="A0A953JC68"/>
<proteinExistence type="predicted"/>